<dbReference type="Pfam" id="PF04845">
    <property type="entry name" value="PurA"/>
    <property type="match status" value="3"/>
</dbReference>
<dbReference type="Proteomes" id="UP000822688">
    <property type="component" value="Chromosome 2"/>
</dbReference>
<evidence type="ECO:0000256" key="3">
    <source>
        <dbReference type="SAM" id="MobiDB-lite"/>
    </source>
</evidence>
<evidence type="ECO:0000256" key="1">
    <source>
        <dbReference type="ARBA" id="ARBA00009251"/>
    </source>
</evidence>
<dbReference type="EMBL" id="CM026422">
    <property type="protein sequence ID" value="KAG0585882.1"/>
    <property type="molecule type" value="Genomic_DNA"/>
</dbReference>
<evidence type="ECO:0000313" key="4">
    <source>
        <dbReference type="EMBL" id="KAG0585882.1"/>
    </source>
</evidence>
<organism evidence="4 5">
    <name type="scientific">Ceratodon purpureus</name>
    <name type="common">Fire moss</name>
    <name type="synonym">Dicranum purpureum</name>
    <dbReference type="NCBI Taxonomy" id="3225"/>
    <lineage>
        <taxon>Eukaryota</taxon>
        <taxon>Viridiplantae</taxon>
        <taxon>Streptophyta</taxon>
        <taxon>Embryophyta</taxon>
        <taxon>Bryophyta</taxon>
        <taxon>Bryophytina</taxon>
        <taxon>Bryopsida</taxon>
        <taxon>Dicranidae</taxon>
        <taxon>Pseudoditrichales</taxon>
        <taxon>Ditrichaceae</taxon>
        <taxon>Ceratodon</taxon>
    </lineage>
</organism>
<dbReference type="PANTHER" id="PTHR12611">
    <property type="entry name" value="PUR-TRANSCRIPTIONAL ACTIVATOR"/>
    <property type="match status" value="1"/>
</dbReference>
<name>A0A8T0IRV6_CERPU</name>
<protein>
    <recommendedName>
        <fullName evidence="6">Transcription factor Pur-alpha 1</fullName>
    </recommendedName>
</protein>
<dbReference type="InterPro" id="IPR006628">
    <property type="entry name" value="PUR-bd_fam"/>
</dbReference>
<evidence type="ECO:0000313" key="5">
    <source>
        <dbReference type="Proteomes" id="UP000822688"/>
    </source>
</evidence>
<keyword evidence="2" id="KW-0238">DNA-binding</keyword>
<keyword evidence="5" id="KW-1185">Reference proteome</keyword>
<dbReference type="Gene3D" id="3.10.450.700">
    <property type="match status" value="4"/>
</dbReference>
<dbReference type="SMART" id="SM00712">
    <property type="entry name" value="PUR"/>
    <property type="match status" value="4"/>
</dbReference>
<feature type="region of interest" description="Disordered" evidence="3">
    <location>
        <begin position="176"/>
        <end position="202"/>
    </location>
</feature>
<dbReference type="PANTHER" id="PTHR12611:SF0">
    <property type="entry name" value="PURINE-RICH BINDING PROTEIN-ALPHA, ISOFORM B"/>
    <property type="match status" value="1"/>
</dbReference>
<dbReference type="FunFam" id="3.10.450.700:FF:000002">
    <property type="entry name" value="Transcription factor Pur-alpha 1"/>
    <property type="match status" value="3"/>
</dbReference>
<comment type="caution">
    <text evidence="4">The sequence shown here is derived from an EMBL/GenBank/DDBJ whole genome shotgun (WGS) entry which is preliminary data.</text>
</comment>
<evidence type="ECO:0008006" key="6">
    <source>
        <dbReference type="Google" id="ProtNLM"/>
    </source>
</evidence>
<dbReference type="GO" id="GO:0005634">
    <property type="term" value="C:nucleus"/>
    <property type="evidence" value="ECO:0007669"/>
    <property type="project" value="TreeGrafter"/>
</dbReference>
<feature type="region of interest" description="Disordered" evidence="3">
    <location>
        <begin position="344"/>
        <end position="374"/>
    </location>
</feature>
<feature type="region of interest" description="Disordered" evidence="3">
    <location>
        <begin position="447"/>
        <end position="472"/>
    </location>
</feature>
<gene>
    <name evidence="4" type="ORF">KC19_2G046500</name>
</gene>
<comment type="similarity">
    <text evidence="1">Belongs to the PUR DNA-binding protein family.</text>
</comment>
<proteinExistence type="inferred from homology"/>
<dbReference type="GO" id="GO:0000981">
    <property type="term" value="F:DNA-binding transcription factor activity, RNA polymerase II-specific"/>
    <property type="evidence" value="ECO:0007669"/>
    <property type="project" value="TreeGrafter"/>
</dbReference>
<sequence length="472" mass="50719">MEGAPGGDAELVCKTLQVEHKHFYFDLKENPRGRYLKISEKTSGSRSTIIVPVAGIVWFVDLFNYYANGEEELSSKELQLDTKVFYFDVGENQRGRFLKVSEASVTRNRSTIIVPAGNAADDGWAAFRNILVEIHDASQLLLPPPASSGPLQHGISPQEHMAAMSEGVGGGYLTNTSSPPTSGTVAPLGEMDSPNMGGSNVGSGGGLATARVIRSEQKKFFFDLGSNARGQYLRISEISEKTSGSRSTIIVPVAGIVWFVDLFNYYANGEEELSSKELQLDTKVFYFDVGENQRGRFLKVSEASVTRNRSTIIVPAGNAADDGWAAFRNILVEIHDASQLLLPPPATDHCTTDHHSNRTHSTPGNQPPTPTPTQTLETYRSGDELVGVARSADGEGHILDAGRSCAGLLLPQRIAAELRLGEAHALLERDVGRHGDGGHCGIARRGEARAATGPRAEAAKRGRGVGSRVNGL</sequence>
<reference evidence="4" key="1">
    <citation type="submission" date="2020-06" db="EMBL/GenBank/DDBJ databases">
        <title>WGS assembly of Ceratodon purpureus strain R40.</title>
        <authorList>
            <person name="Carey S.B."/>
            <person name="Jenkins J."/>
            <person name="Shu S."/>
            <person name="Lovell J.T."/>
            <person name="Sreedasyam A."/>
            <person name="Maumus F."/>
            <person name="Tiley G.P."/>
            <person name="Fernandez-Pozo N."/>
            <person name="Barry K."/>
            <person name="Chen C."/>
            <person name="Wang M."/>
            <person name="Lipzen A."/>
            <person name="Daum C."/>
            <person name="Saski C.A."/>
            <person name="Payton A.C."/>
            <person name="Mcbreen J.C."/>
            <person name="Conrad R.E."/>
            <person name="Kollar L.M."/>
            <person name="Olsson S."/>
            <person name="Huttunen S."/>
            <person name="Landis J.B."/>
            <person name="Wickett N.J."/>
            <person name="Johnson M.G."/>
            <person name="Rensing S.A."/>
            <person name="Grimwood J."/>
            <person name="Schmutz J."/>
            <person name="Mcdaniel S.F."/>
        </authorList>
    </citation>
    <scope>NUCLEOTIDE SEQUENCE</scope>
    <source>
        <strain evidence="4">R40</strain>
    </source>
</reference>
<dbReference type="GO" id="GO:0000977">
    <property type="term" value="F:RNA polymerase II transcription regulatory region sequence-specific DNA binding"/>
    <property type="evidence" value="ECO:0007669"/>
    <property type="project" value="InterPro"/>
</dbReference>
<evidence type="ECO:0000256" key="2">
    <source>
        <dbReference type="ARBA" id="ARBA00023125"/>
    </source>
</evidence>
<dbReference type="GO" id="GO:0032422">
    <property type="term" value="F:purine-rich negative regulatory element binding"/>
    <property type="evidence" value="ECO:0007669"/>
    <property type="project" value="InterPro"/>
</dbReference>
<dbReference type="AlphaFoldDB" id="A0A8T0IRV6"/>
<accession>A0A8T0IRV6</accession>